<sequence>MRVRFPLGPPRLSDREPKTQDQAIPPQIYRGAGFAFVQMIMLWHNDMAKHENYQ</sequence>
<dbReference type="EMBL" id="LCJB01000054">
    <property type="protein sequence ID" value="KKT69550.1"/>
    <property type="molecule type" value="Genomic_DNA"/>
</dbReference>
<dbReference type="AlphaFoldDB" id="A0A0G1JE01"/>
<evidence type="ECO:0000313" key="2">
    <source>
        <dbReference type="EMBL" id="KKT69550.1"/>
    </source>
</evidence>
<evidence type="ECO:0000313" key="3">
    <source>
        <dbReference type="Proteomes" id="UP000034154"/>
    </source>
</evidence>
<accession>A0A0G1JE01</accession>
<dbReference type="Proteomes" id="UP000034154">
    <property type="component" value="Unassembled WGS sequence"/>
</dbReference>
<reference evidence="2 3" key="1">
    <citation type="journal article" date="2015" name="Nature">
        <title>rRNA introns, odd ribosomes, and small enigmatic genomes across a large radiation of phyla.</title>
        <authorList>
            <person name="Brown C.T."/>
            <person name="Hug L.A."/>
            <person name="Thomas B.C."/>
            <person name="Sharon I."/>
            <person name="Castelle C.J."/>
            <person name="Singh A."/>
            <person name="Wilkins M.J."/>
            <person name="Williams K.H."/>
            <person name="Banfield J.F."/>
        </authorList>
    </citation>
    <scope>NUCLEOTIDE SEQUENCE [LARGE SCALE GENOMIC DNA]</scope>
</reference>
<gene>
    <name evidence="2" type="ORF">UW63_C0054G0005</name>
</gene>
<comment type="caution">
    <text evidence="2">The sequence shown here is derived from an EMBL/GenBank/DDBJ whole genome shotgun (WGS) entry which is preliminary data.</text>
</comment>
<proteinExistence type="predicted"/>
<evidence type="ECO:0000256" key="1">
    <source>
        <dbReference type="SAM" id="MobiDB-lite"/>
    </source>
</evidence>
<name>A0A0G1JE01_9BACT</name>
<feature type="region of interest" description="Disordered" evidence="1">
    <location>
        <begin position="1"/>
        <end position="25"/>
    </location>
</feature>
<protein>
    <submittedName>
        <fullName evidence="2">Uncharacterized protein</fullName>
    </submittedName>
</protein>
<organism evidence="2 3">
    <name type="scientific">Candidatus Uhrbacteria bacterium GW2011_GWF2_44_350</name>
    <dbReference type="NCBI Taxonomy" id="1619000"/>
    <lineage>
        <taxon>Bacteria</taxon>
        <taxon>Candidatus Uhriibacteriota</taxon>
    </lineage>
</organism>